<keyword evidence="3 5" id="KW-1133">Transmembrane helix</keyword>
<dbReference type="PANTHER" id="PTHR43427:SF12">
    <property type="entry name" value="CHLORIDE TRANSPORTER"/>
    <property type="match status" value="1"/>
</dbReference>
<feature type="transmembrane region" description="Helical" evidence="5">
    <location>
        <begin position="257"/>
        <end position="275"/>
    </location>
</feature>
<evidence type="ECO:0000256" key="4">
    <source>
        <dbReference type="ARBA" id="ARBA00023136"/>
    </source>
</evidence>
<feature type="transmembrane region" description="Helical" evidence="5">
    <location>
        <begin position="374"/>
        <end position="392"/>
    </location>
</feature>
<evidence type="ECO:0000313" key="6">
    <source>
        <dbReference type="EMBL" id="RGU88481.1"/>
    </source>
</evidence>
<keyword evidence="4 5" id="KW-0472">Membrane</keyword>
<dbReference type="EMBL" id="QRYQ01000048">
    <property type="protein sequence ID" value="RGU88481.1"/>
    <property type="molecule type" value="Genomic_DNA"/>
</dbReference>
<dbReference type="GO" id="GO:0016020">
    <property type="term" value="C:membrane"/>
    <property type="evidence" value="ECO:0007669"/>
    <property type="project" value="UniProtKB-SubCell"/>
</dbReference>
<feature type="transmembrane region" description="Helical" evidence="5">
    <location>
        <begin position="16"/>
        <end position="37"/>
    </location>
</feature>
<feature type="transmembrane region" description="Helical" evidence="5">
    <location>
        <begin position="181"/>
        <end position="203"/>
    </location>
</feature>
<dbReference type="InterPro" id="IPR014743">
    <property type="entry name" value="Cl-channel_core"/>
</dbReference>
<feature type="transmembrane region" description="Helical" evidence="5">
    <location>
        <begin position="296"/>
        <end position="316"/>
    </location>
</feature>
<feature type="transmembrane region" description="Helical" evidence="5">
    <location>
        <begin position="322"/>
        <end position="341"/>
    </location>
</feature>
<feature type="transmembrane region" description="Helical" evidence="5">
    <location>
        <begin position="49"/>
        <end position="70"/>
    </location>
</feature>
<gene>
    <name evidence="6" type="ORF">DWW32_13025</name>
</gene>
<proteinExistence type="predicted"/>
<keyword evidence="2 5" id="KW-0812">Transmembrane</keyword>
<evidence type="ECO:0000256" key="1">
    <source>
        <dbReference type="ARBA" id="ARBA00004141"/>
    </source>
</evidence>
<feature type="transmembrane region" description="Helical" evidence="5">
    <location>
        <begin position="224"/>
        <end position="242"/>
    </location>
</feature>
<comment type="subcellular location">
    <subcellularLocation>
        <location evidence="1">Membrane</location>
        <topology evidence="1">Multi-pass membrane protein</topology>
    </subcellularLocation>
</comment>
<evidence type="ECO:0000256" key="3">
    <source>
        <dbReference type="ARBA" id="ARBA00022989"/>
    </source>
</evidence>
<dbReference type="GeneID" id="66580845"/>
<dbReference type="Pfam" id="PF00654">
    <property type="entry name" value="Voltage_CLC"/>
    <property type="match status" value="1"/>
</dbReference>
<feature type="transmembrane region" description="Helical" evidence="5">
    <location>
        <begin position="145"/>
        <end position="169"/>
    </location>
</feature>
<feature type="transmembrane region" description="Helical" evidence="5">
    <location>
        <begin position="348"/>
        <end position="368"/>
    </location>
</feature>
<dbReference type="PANTHER" id="PTHR43427">
    <property type="entry name" value="CHLORIDE CHANNEL PROTEIN CLC-E"/>
    <property type="match status" value="1"/>
</dbReference>
<evidence type="ECO:0000256" key="2">
    <source>
        <dbReference type="ARBA" id="ARBA00022692"/>
    </source>
</evidence>
<evidence type="ECO:0000256" key="5">
    <source>
        <dbReference type="SAM" id="Phobius"/>
    </source>
</evidence>
<dbReference type="SUPFAM" id="SSF81340">
    <property type="entry name" value="Clc chloride channel"/>
    <property type="match status" value="1"/>
</dbReference>
<accession>A0A395W565</accession>
<comment type="caution">
    <text evidence="6">The sequence shown here is derived from an EMBL/GenBank/DDBJ whole genome shotgun (WGS) entry which is preliminary data.</text>
</comment>
<protein>
    <submittedName>
        <fullName evidence="6">Voltage-gated chloride channel protein</fullName>
    </submittedName>
</protein>
<dbReference type="GO" id="GO:0015108">
    <property type="term" value="F:chloride transmembrane transporter activity"/>
    <property type="evidence" value="ECO:0007669"/>
    <property type="project" value="InterPro"/>
</dbReference>
<dbReference type="PRINTS" id="PR00762">
    <property type="entry name" value="CLCHANNEL"/>
</dbReference>
<dbReference type="RefSeq" id="WP_118326035.1">
    <property type="nucleotide sequence ID" value="NZ_DAWEIE010000029.1"/>
</dbReference>
<dbReference type="InterPro" id="IPR050368">
    <property type="entry name" value="ClC-type_chloride_channel"/>
</dbReference>
<organism evidence="6 7">
    <name type="scientific">Holdemanella biformis</name>
    <dbReference type="NCBI Taxonomy" id="1735"/>
    <lineage>
        <taxon>Bacteria</taxon>
        <taxon>Bacillati</taxon>
        <taxon>Bacillota</taxon>
        <taxon>Erysipelotrichia</taxon>
        <taxon>Erysipelotrichales</taxon>
        <taxon>Erysipelotrichaceae</taxon>
        <taxon>Holdemanella</taxon>
    </lineage>
</organism>
<dbReference type="Gene3D" id="1.10.3080.10">
    <property type="entry name" value="Clc chloride channel"/>
    <property type="match status" value="1"/>
</dbReference>
<evidence type="ECO:0000313" key="7">
    <source>
        <dbReference type="Proteomes" id="UP000265489"/>
    </source>
</evidence>
<sequence>MYKEKLRESFKVYDEIVLKCFCGIFIGAIVAICEVVFGKGLEWILNFREHMGCVMLLGLPFAGLAIVFLFDHWGRISRKGMGLVFEVDQGKSDWIPLRMAPFMVVSTWITHFFGGSAGREGVAMQIGATVSHYFGKYFRFKNSGVIFMVAGMAAGFAGLFGTPITAIFFALEVLVAGTLKYRAMSCAIPASFTAAYVSGLFGLHKSTFKIGNVAELNMELSIKLLVLGILFGMVGGLFAYFLKHTKAFVTNKITNPYKRIFMMGIIVAILLFVFGKCRYSGVGENLIVGSFTSEKIYSYDWILKFILTILTLSAGFQGGEVTPLFAIGSSLGVIIAPVFGLNPLFVASLGYCSVFGAATNTFLAPIAIGMEVFGYQYFPFFFVVCAISYIVNQNESIYALQRQVRE</sequence>
<dbReference type="AlphaFoldDB" id="A0A395W565"/>
<reference evidence="6 7" key="1">
    <citation type="submission" date="2018-08" db="EMBL/GenBank/DDBJ databases">
        <title>A genome reference for cultivated species of the human gut microbiota.</title>
        <authorList>
            <person name="Zou Y."/>
            <person name="Xue W."/>
            <person name="Luo G."/>
        </authorList>
    </citation>
    <scope>NUCLEOTIDE SEQUENCE [LARGE SCALE GENOMIC DNA]</scope>
    <source>
        <strain evidence="6 7">AF15-20</strain>
    </source>
</reference>
<dbReference type="Proteomes" id="UP000265489">
    <property type="component" value="Unassembled WGS sequence"/>
</dbReference>
<name>A0A395W565_9FIRM</name>
<dbReference type="InterPro" id="IPR001807">
    <property type="entry name" value="ClC"/>
</dbReference>